<dbReference type="AlphaFoldDB" id="A0A645GLF8"/>
<organism evidence="1">
    <name type="scientific">bioreactor metagenome</name>
    <dbReference type="NCBI Taxonomy" id="1076179"/>
    <lineage>
        <taxon>unclassified sequences</taxon>
        <taxon>metagenomes</taxon>
        <taxon>ecological metagenomes</taxon>
    </lineage>
</organism>
<comment type="caution">
    <text evidence="1">The sequence shown here is derived from an EMBL/GenBank/DDBJ whole genome shotgun (WGS) entry which is preliminary data.</text>
</comment>
<dbReference type="EMBL" id="VSSQ01073455">
    <property type="protein sequence ID" value="MPN24563.1"/>
    <property type="molecule type" value="Genomic_DNA"/>
</dbReference>
<name>A0A645GLF8_9ZZZZ</name>
<gene>
    <name evidence="1" type="ORF">SDC9_171962</name>
</gene>
<sequence>MLMFLSLSGIHEQFDVIVNCSDTRNTEFFNQHLGHIGRQEARQRGAEVDVLHAQVQQSQENDDGLLFVPGDIESNRQLVNIVESKHLFEFQGNDRQRIGVVALPGVQNSRNTADIAQLQLIIAILRTARRENHRVLRELFGELGVVFPGLHTSVTAGHNEELLNRAGFDGIDNFVRQSHDLIMGKAAHNATGLNFIGRGKGLGKRDDF</sequence>
<reference evidence="1" key="1">
    <citation type="submission" date="2019-08" db="EMBL/GenBank/DDBJ databases">
        <authorList>
            <person name="Kucharzyk K."/>
            <person name="Murdoch R.W."/>
            <person name="Higgins S."/>
            <person name="Loffler F."/>
        </authorList>
    </citation>
    <scope>NUCLEOTIDE SEQUENCE</scope>
</reference>
<proteinExistence type="predicted"/>
<accession>A0A645GLF8</accession>
<evidence type="ECO:0000313" key="1">
    <source>
        <dbReference type="EMBL" id="MPN24563.1"/>
    </source>
</evidence>
<protein>
    <submittedName>
        <fullName evidence="1">Uncharacterized protein</fullName>
    </submittedName>
</protein>